<proteinExistence type="predicted"/>
<protein>
    <submittedName>
        <fullName evidence="1">Uncharacterized protein</fullName>
    </submittedName>
</protein>
<comment type="caution">
    <text evidence="1">The sequence shown here is derived from an EMBL/GenBank/DDBJ whole genome shotgun (WGS) entry which is preliminary data.</text>
</comment>
<accession>A0A6I3XKG7</accession>
<gene>
    <name evidence="1" type="ORF">GJV26_16945</name>
</gene>
<reference evidence="1 2" key="1">
    <citation type="submission" date="2019-11" db="EMBL/GenBank/DDBJ databases">
        <title>Draft Genome Sequences of Six Type Strains of the Genus Massilia.</title>
        <authorList>
            <person name="Miess H."/>
            <person name="Frediansyah A."/>
            <person name="Goeker M."/>
            <person name="Gross H."/>
        </authorList>
    </citation>
    <scope>NUCLEOTIDE SEQUENCE [LARGE SCALE GENOMIC DNA]</scope>
    <source>
        <strain evidence="1 2">DSM 17513</strain>
    </source>
</reference>
<dbReference type="Proteomes" id="UP000431684">
    <property type="component" value="Unassembled WGS sequence"/>
</dbReference>
<sequence length="205" mass="23880">MAETTKKRPQRFTAAYVEKVQKQHEADRNKWAFYIGHIVLTFTEIEDLTLDTIEWFSPSFHEFSKTLLLEKRLELLSTILDSHDDLSDDSKLAFNNSIKRVRKLASKRNLIVHNSVRLIFTTDSDSVILSAGGLISSARNEEIKMNLQQLIDFLDESRNCYIELFNAKNKAHAQIRNAQSIRHKQEHRRQSAALRRARKKIEIES</sequence>
<dbReference type="AlphaFoldDB" id="A0A6I3XKG7"/>
<evidence type="ECO:0000313" key="1">
    <source>
        <dbReference type="EMBL" id="MUI14131.1"/>
    </source>
</evidence>
<dbReference type="RefSeq" id="WP_155709860.1">
    <property type="nucleotide sequence ID" value="NZ_BMWU01000002.1"/>
</dbReference>
<organism evidence="1 2">
    <name type="scientific">Pseudoduganella dura</name>
    <dbReference type="NCBI Taxonomy" id="321982"/>
    <lineage>
        <taxon>Bacteria</taxon>
        <taxon>Pseudomonadati</taxon>
        <taxon>Pseudomonadota</taxon>
        <taxon>Betaproteobacteria</taxon>
        <taxon>Burkholderiales</taxon>
        <taxon>Oxalobacteraceae</taxon>
        <taxon>Telluria group</taxon>
        <taxon>Pseudoduganella</taxon>
    </lineage>
</organism>
<keyword evidence="2" id="KW-1185">Reference proteome</keyword>
<evidence type="ECO:0000313" key="2">
    <source>
        <dbReference type="Proteomes" id="UP000431684"/>
    </source>
</evidence>
<dbReference type="EMBL" id="WNWM01000002">
    <property type="protein sequence ID" value="MUI14131.1"/>
    <property type="molecule type" value="Genomic_DNA"/>
</dbReference>
<name>A0A6I3XKG7_9BURK</name>